<sequence>MSNLKKRQHYVWRHYLRPWSENESVWTYLKEQDKVLNTGLMNVAQEKYFYELEDFTHEEISFLKKIVDKSHPSLKALNEDFLLIFTSTSILKIQLAKVSNPNHKKVLEAKIREVEVNSMEEIHSYIENLGSKIIQCRSLKDLKDLDTDDNLFSAIMFLCVQYFRTKNMRKSIETSFMGEKLEKLAKKSWSFMSFTMATNLSRNILFDEKLRFIFIENNTTTPFITCDQPVFNILNDKLNDNGEVVEMELYYPLTSKCSFYLHFRPTQIDRFESMIADEDYVTYLNRKVFENASYYVFSDNKHVLEQIRRNE</sequence>
<evidence type="ECO:0000313" key="2">
    <source>
        <dbReference type="Proteomes" id="UP001242368"/>
    </source>
</evidence>
<accession>A0ABT8CTS4</accession>
<evidence type="ECO:0000313" key="1">
    <source>
        <dbReference type="EMBL" id="MDN3707166.1"/>
    </source>
</evidence>
<dbReference type="RefSeq" id="WP_290363194.1">
    <property type="nucleotide sequence ID" value="NZ_JAUFQU010000001.1"/>
</dbReference>
<comment type="caution">
    <text evidence="1">The sequence shown here is derived from an EMBL/GenBank/DDBJ whole genome shotgun (WGS) entry which is preliminary data.</text>
</comment>
<name>A0ABT8CTS4_9FLAO</name>
<dbReference type="InterPro" id="IPR025332">
    <property type="entry name" value="DUF4238"/>
</dbReference>
<reference evidence="2" key="1">
    <citation type="journal article" date="2019" name="Int. J. Syst. Evol. Microbiol.">
        <title>The Global Catalogue of Microorganisms (GCM) 10K type strain sequencing project: providing services to taxonomists for standard genome sequencing and annotation.</title>
        <authorList>
            <consortium name="The Broad Institute Genomics Platform"/>
            <consortium name="The Broad Institute Genome Sequencing Center for Infectious Disease"/>
            <person name="Wu L."/>
            <person name="Ma J."/>
        </authorList>
    </citation>
    <scope>NUCLEOTIDE SEQUENCE [LARGE SCALE GENOMIC DNA]</scope>
    <source>
        <strain evidence="2">CECT 7184</strain>
    </source>
</reference>
<gene>
    <name evidence="1" type="ORF">QW060_08460</name>
</gene>
<dbReference type="EMBL" id="JAUFQU010000001">
    <property type="protein sequence ID" value="MDN3707166.1"/>
    <property type="molecule type" value="Genomic_DNA"/>
</dbReference>
<dbReference type="Pfam" id="PF14022">
    <property type="entry name" value="DUF4238"/>
    <property type="match status" value="1"/>
</dbReference>
<dbReference type="Proteomes" id="UP001242368">
    <property type="component" value="Unassembled WGS sequence"/>
</dbReference>
<keyword evidence="2" id="KW-1185">Reference proteome</keyword>
<organism evidence="1 2">
    <name type="scientific">Paenimyroides ceti</name>
    <dbReference type="NCBI Taxonomy" id="395087"/>
    <lineage>
        <taxon>Bacteria</taxon>
        <taxon>Pseudomonadati</taxon>
        <taxon>Bacteroidota</taxon>
        <taxon>Flavobacteriia</taxon>
        <taxon>Flavobacteriales</taxon>
        <taxon>Flavobacteriaceae</taxon>
        <taxon>Paenimyroides</taxon>
    </lineage>
</organism>
<protein>
    <submittedName>
        <fullName evidence="1">DUF4238 domain-containing protein</fullName>
    </submittedName>
</protein>
<proteinExistence type="predicted"/>